<evidence type="ECO:0000313" key="3">
    <source>
        <dbReference type="EMBL" id="MBB6113015.1"/>
    </source>
</evidence>
<dbReference type="Proteomes" id="UP000541583">
    <property type="component" value="Unassembled WGS sequence"/>
</dbReference>
<evidence type="ECO:0000256" key="2">
    <source>
        <dbReference type="ARBA" id="ARBA00023002"/>
    </source>
</evidence>
<dbReference type="NCBIfam" id="TIGR04018">
    <property type="entry name" value="Bthiol_YpdA"/>
    <property type="match status" value="1"/>
</dbReference>
<dbReference type="SUPFAM" id="SSF51905">
    <property type="entry name" value="FAD/NAD(P)-binding domain"/>
    <property type="match status" value="1"/>
</dbReference>
<keyword evidence="1" id="KW-0285">Flavoprotein</keyword>
<comment type="caution">
    <text evidence="4">The sequence shown here is derived from an EMBL/GenBank/DDBJ whole genome shotgun (WGS) entry which is preliminary data.</text>
</comment>
<organism evidence="4 6">
    <name type="scientific">Mucilaginibacter lappiensis</name>
    <dbReference type="NCBI Taxonomy" id="354630"/>
    <lineage>
        <taxon>Bacteria</taxon>
        <taxon>Pseudomonadati</taxon>
        <taxon>Bacteroidota</taxon>
        <taxon>Sphingobacteriia</taxon>
        <taxon>Sphingobacteriales</taxon>
        <taxon>Sphingobacteriaceae</taxon>
        <taxon>Mucilaginibacter</taxon>
    </lineage>
</organism>
<gene>
    <name evidence="4" type="ORF">HDF22_001602</name>
    <name evidence="3" type="ORF">HDF23_005798</name>
</gene>
<dbReference type="InterPro" id="IPR036188">
    <property type="entry name" value="FAD/NAD-bd_sf"/>
</dbReference>
<dbReference type="PRINTS" id="PR00368">
    <property type="entry name" value="FADPNR"/>
</dbReference>
<dbReference type="AlphaFoldDB" id="A0A1N7GDF5"/>
<accession>A0A1N7GDF5</accession>
<dbReference type="GO" id="GO:0004791">
    <property type="term" value="F:thioredoxin-disulfide reductase (NADPH) activity"/>
    <property type="evidence" value="ECO:0007669"/>
    <property type="project" value="UniProtKB-EC"/>
</dbReference>
<dbReference type="STRING" id="354630.SAMN05421821_12635"/>
<keyword evidence="2 4" id="KW-0560">Oxidoreductase</keyword>
<reference evidence="5 6" key="1">
    <citation type="submission" date="2020-08" db="EMBL/GenBank/DDBJ databases">
        <title>Genomic Encyclopedia of Type Strains, Phase IV (KMG-V): Genome sequencing to study the core and pangenomes of soil and plant-associated prokaryotes.</title>
        <authorList>
            <person name="Whitman W."/>
        </authorList>
    </citation>
    <scope>NUCLEOTIDE SEQUENCE [LARGE SCALE GENOMIC DNA]</scope>
    <source>
        <strain evidence="3 5">ANJLi2</strain>
        <strain evidence="4 6">MP601</strain>
    </source>
</reference>
<evidence type="ECO:0000313" key="6">
    <source>
        <dbReference type="Proteomes" id="UP000548326"/>
    </source>
</evidence>
<protein>
    <submittedName>
        <fullName evidence="4">Thioredoxin reductase (NADPH)</fullName>
        <ecNumber evidence="4">1.8.1.9</ecNumber>
    </submittedName>
</protein>
<dbReference type="PANTHER" id="PTHR48105">
    <property type="entry name" value="THIOREDOXIN REDUCTASE 1-RELATED-RELATED"/>
    <property type="match status" value="1"/>
</dbReference>
<dbReference type="Proteomes" id="UP000548326">
    <property type="component" value="Unassembled WGS sequence"/>
</dbReference>
<dbReference type="EMBL" id="JACHCA010000004">
    <property type="protein sequence ID" value="MBB6127494.1"/>
    <property type="molecule type" value="Genomic_DNA"/>
</dbReference>
<evidence type="ECO:0000313" key="4">
    <source>
        <dbReference type="EMBL" id="MBB6127494.1"/>
    </source>
</evidence>
<dbReference type="Gene3D" id="3.50.50.60">
    <property type="entry name" value="FAD/NAD(P)-binding domain"/>
    <property type="match status" value="1"/>
</dbReference>
<name>A0A1N7GDF5_9SPHI</name>
<dbReference type="RefSeq" id="WP_076378875.1">
    <property type="nucleotide sequence ID" value="NZ_FTMG01000026.1"/>
</dbReference>
<dbReference type="InterPro" id="IPR023856">
    <property type="entry name" value="Bdr"/>
</dbReference>
<dbReference type="PRINTS" id="PR00469">
    <property type="entry name" value="PNDRDTASEII"/>
</dbReference>
<evidence type="ECO:0000313" key="5">
    <source>
        <dbReference type="Proteomes" id="UP000541583"/>
    </source>
</evidence>
<dbReference type="EC" id="1.8.1.9" evidence="4"/>
<evidence type="ECO:0000256" key="1">
    <source>
        <dbReference type="ARBA" id="ARBA00022630"/>
    </source>
</evidence>
<keyword evidence="5" id="KW-1185">Reference proteome</keyword>
<dbReference type="EMBL" id="JACHCB010000026">
    <property type="protein sequence ID" value="MBB6113015.1"/>
    <property type="molecule type" value="Genomic_DNA"/>
</dbReference>
<dbReference type="Pfam" id="PF13738">
    <property type="entry name" value="Pyr_redox_3"/>
    <property type="match status" value="1"/>
</dbReference>
<proteinExistence type="predicted"/>
<dbReference type="OrthoDB" id="9778740at2"/>
<sequence length="318" mass="35450">MLDILIIGGGPIGLACGLAAQKAGLSFVIIEKGCLVNSLYNYPSTMTFFSTSEKLEIGGVPFVTVHNKPTRNDALEYYRRVALSNHLPINLFEEVTNVTTENGTYTITTSKATYQAKRVILSTGFYDIAVNLDIPGEDLPKVKHYYQDPHFYTLQKVVVVGSSNSAIDVALETYRKGAEVTLVIRGGEVSNRVKYWVRPDIINRIKEGSIKAYFNSNLQAVRPHEVDIQTSEGLVTIPNDYVMAMTGYQPNFDFLKKLGIVLSEDKFIPQYNPETMETNLPGLYLAGVVCGGLDTHLWFIENSRIHANMIINDIVNKR</sequence>
<dbReference type="InterPro" id="IPR050097">
    <property type="entry name" value="Ferredoxin-NADP_redctase_2"/>
</dbReference>